<gene>
    <name evidence="1" type="ORF">ATO11_14860</name>
</gene>
<reference evidence="1 2" key="1">
    <citation type="journal article" date="2015" name="Int. J. Syst. Evol. Microbiol.">
        <title>Aestuariivita atlantica sp. nov., isolated from deep sea sediment of the Atlantic Ocean.</title>
        <authorList>
            <person name="Li G."/>
            <person name="Lai Q."/>
            <person name="Du Y."/>
            <person name="Liu X."/>
            <person name="Sun F."/>
            <person name="Shao Z."/>
        </authorList>
    </citation>
    <scope>NUCLEOTIDE SEQUENCE [LARGE SCALE GENOMIC DNA]</scope>
    <source>
        <strain evidence="1 2">22II-S11-z3</strain>
    </source>
</reference>
<protein>
    <submittedName>
        <fullName evidence="1">Uncharacterized protein</fullName>
    </submittedName>
</protein>
<proteinExistence type="predicted"/>
<dbReference type="Proteomes" id="UP000036938">
    <property type="component" value="Unassembled WGS sequence"/>
</dbReference>
<organism evidence="1 2">
    <name type="scientific">Pseudaestuariivita atlantica</name>
    <dbReference type="NCBI Taxonomy" id="1317121"/>
    <lineage>
        <taxon>Bacteria</taxon>
        <taxon>Pseudomonadati</taxon>
        <taxon>Pseudomonadota</taxon>
        <taxon>Alphaproteobacteria</taxon>
        <taxon>Rhodobacterales</taxon>
        <taxon>Paracoccaceae</taxon>
        <taxon>Pseudaestuariivita</taxon>
    </lineage>
</organism>
<sequence>MTLVTPEGDAPIDDQVAELERQLVALRARLSAWMDEVAIGEIGSGTDGKRMLTDVSGWIRTALDLERKLEERKKHDRGIAPGRDYALDFDAARVEIGCRLDRLRACGGTGDLP</sequence>
<evidence type="ECO:0000313" key="1">
    <source>
        <dbReference type="EMBL" id="KNG92755.1"/>
    </source>
</evidence>
<dbReference type="AlphaFoldDB" id="A0A0L1JLX7"/>
<comment type="caution">
    <text evidence="1">The sequence shown here is derived from an EMBL/GenBank/DDBJ whole genome shotgun (WGS) entry which is preliminary data.</text>
</comment>
<keyword evidence="2" id="KW-1185">Reference proteome</keyword>
<accession>A0A0L1JLX7</accession>
<dbReference type="EMBL" id="AQQZ01000007">
    <property type="protein sequence ID" value="KNG92755.1"/>
    <property type="molecule type" value="Genomic_DNA"/>
</dbReference>
<dbReference type="STRING" id="1317121.ATO11_14860"/>
<name>A0A0L1JLX7_9RHOB</name>
<evidence type="ECO:0000313" key="2">
    <source>
        <dbReference type="Proteomes" id="UP000036938"/>
    </source>
</evidence>
<dbReference type="OrthoDB" id="7651906at2"/>